<dbReference type="InterPro" id="IPR029065">
    <property type="entry name" value="Enolase_C-like"/>
</dbReference>
<dbReference type="SFLD" id="SFLDG00180">
    <property type="entry name" value="muconate_cycloisomerase"/>
    <property type="match status" value="1"/>
</dbReference>
<feature type="domain" description="Mandelate racemase/muconate lactonizing enzyme C-terminal" evidence="4">
    <location>
        <begin position="143"/>
        <end position="239"/>
    </location>
</feature>
<evidence type="ECO:0000256" key="2">
    <source>
        <dbReference type="ARBA" id="ARBA00022723"/>
    </source>
</evidence>
<proteinExistence type="inferred from homology"/>
<organism evidence="5 6">
    <name type="scientific">Sneathiella marina</name>
    <dbReference type="NCBI Taxonomy" id="2950108"/>
    <lineage>
        <taxon>Bacteria</taxon>
        <taxon>Pseudomonadati</taxon>
        <taxon>Pseudomonadota</taxon>
        <taxon>Alphaproteobacteria</taxon>
        <taxon>Sneathiellales</taxon>
        <taxon>Sneathiellaceae</taxon>
        <taxon>Sneathiella</taxon>
    </lineage>
</organism>
<keyword evidence="2" id="KW-0479">Metal-binding</keyword>
<dbReference type="Gene3D" id="3.20.20.120">
    <property type="entry name" value="Enolase-like C-terminal domain"/>
    <property type="match status" value="1"/>
</dbReference>
<dbReference type="InterPro" id="IPR036849">
    <property type="entry name" value="Enolase-like_C_sf"/>
</dbReference>
<dbReference type="Gene3D" id="3.30.390.10">
    <property type="entry name" value="Enolase-like, N-terminal domain"/>
    <property type="match status" value="1"/>
</dbReference>
<comment type="similarity">
    <text evidence="1">Belongs to the mandelate racemase/muconate lactonizing enzyme family.</text>
</comment>
<dbReference type="Proteomes" id="UP001056291">
    <property type="component" value="Chromosome"/>
</dbReference>
<keyword evidence="3" id="KW-0413">Isomerase</keyword>
<evidence type="ECO:0000256" key="1">
    <source>
        <dbReference type="ARBA" id="ARBA00008031"/>
    </source>
</evidence>
<reference evidence="5" key="1">
    <citation type="submission" date="2022-06" db="EMBL/GenBank/DDBJ databases">
        <title>Sneathiella actinostolidae sp. nov., isolated from a sea anemonein the Western Pacific Ocean.</title>
        <authorList>
            <person name="Wei M.J."/>
        </authorList>
    </citation>
    <scope>NUCLEOTIDE SEQUENCE</scope>
    <source>
        <strain evidence="5">PHK-P5</strain>
    </source>
</reference>
<accession>A0ABY4W2S6</accession>
<dbReference type="InterPro" id="IPR013342">
    <property type="entry name" value="Mandelate_racemase_C"/>
</dbReference>
<dbReference type="PROSITE" id="PS00908">
    <property type="entry name" value="MR_MLE_1"/>
    <property type="match status" value="1"/>
</dbReference>
<sequence>MAAISHMTVYLAELKVQTPRHHGVGSVVGGIDNVFVCLRDTEGRCGWGEASPWPVFTGTAQSAAGALDTHFRPHVVGKEPSGVAGIMHIANKTVAAAPEAKAALEMALYDLYGQQCGLPVSELLGGRVRDEIPLSISIADPDFGRDKDLAKRAHGDGILIFKVKTGFAEHDFDLMRLENLRSEFPDVDIRVDYNQGLVAHEALAKLRDITLFKPTFIEQPVPADNWRAMTALTAAIDTPIMADESVFNAVDAYRAAEAKIADLFSVKIMKSGGMRAGQDISAVAKSAGIACYGGDMFESGLAHLAGTHMIAATENISLGCEFYQARYYLTEDVLEVPFACDNGKVQVPTTGGLGGAVDEGKIRKWASVIRE</sequence>
<dbReference type="RefSeq" id="WP_251934566.1">
    <property type="nucleotide sequence ID" value="NZ_CP098747.1"/>
</dbReference>
<evidence type="ECO:0000259" key="4">
    <source>
        <dbReference type="SMART" id="SM00922"/>
    </source>
</evidence>
<dbReference type="PANTHER" id="PTHR48073">
    <property type="entry name" value="O-SUCCINYLBENZOATE SYNTHASE-RELATED"/>
    <property type="match status" value="1"/>
</dbReference>
<dbReference type="SFLD" id="SFLDF00009">
    <property type="entry name" value="o-succinylbenzoate_synthase"/>
    <property type="match status" value="1"/>
</dbReference>
<evidence type="ECO:0000313" key="6">
    <source>
        <dbReference type="Proteomes" id="UP001056291"/>
    </source>
</evidence>
<dbReference type="SFLD" id="SFLDS00001">
    <property type="entry name" value="Enolase"/>
    <property type="match status" value="1"/>
</dbReference>
<evidence type="ECO:0000313" key="5">
    <source>
        <dbReference type="EMBL" id="USG61497.1"/>
    </source>
</evidence>
<protein>
    <recommendedName>
        <fullName evidence="4">Mandelate racemase/muconate lactonizing enzyme C-terminal domain-containing protein</fullName>
    </recommendedName>
</protein>
<dbReference type="PROSITE" id="PS00909">
    <property type="entry name" value="MR_MLE_2"/>
    <property type="match status" value="1"/>
</dbReference>
<evidence type="ECO:0000256" key="3">
    <source>
        <dbReference type="ARBA" id="ARBA00023235"/>
    </source>
</evidence>
<gene>
    <name evidence="5" type="ORF">NBZ79_00715</name>
</gene>
<dbReference type="InterPro" id="IPR013341">
    <property type="entry name" value="Mandelate_racemase_N_dom"/>
</dbReference>
<dbReference type="InterPro" id="IPR029017">
    <property type="entry name" value="Enolase-like_N"/>
</dbReference>
<keyword evidence="6" id="KW-1185">Reference proteome</keyword>
<dbReference type="EMBL" id="CP098747">
    <property type="protein sequence ID" value="USG61497.1"/>
    <property type="molecule type" value="Genomic_DNA"/>
</dbReference>
<name>A0ABY4W2S6_9PROT</name>
<dbReference type="InterPro" id="IPR018110">
    <property type="entry name" value="Mandel_Rmase/mucon_lact_enz_CS"/>
</dbReference>
<dbReference type="Pfam" id="PF02746">
    <property type="entry name" value="MR_MLE_N"/>
    <property type="match status" value="1"/>
</dbReference>
<dbReference type="PANTHER" id="PTHR48073:SF2">
    <property type="entry name" value="O-SUCCINYLBENZOATE SYNTHASE"/>
    <property type="match status" value="1"/>
</dbReference>
<dbReference type="SMART" id="SM00922">
    <property type="entry name" value="MR_MLE"/>
    <property type="match status" value="1"/>
</dbReference>
<dbReference type="Pfam" id="PF13378">
    <property type="entry name" value="MR_MLE_C"/>
    <property type="match status" value="1"/>
</dbReference>
<dbReference type="SUPFAM" id="SSF54826">
    <property type="entry name" value="Enolase N-terminal domain-like"/>
    <property type="match status" value="1"/>
</dbReference>
<dbReference type="SUPFAM" id="SSF51604">
    <property type="entry name" value="Enolase C-terminal domain-like"/>
    <property type="match status" value="1"/>
</dbReference>